<dbReference type="InterPro" id="IPR027417">
    <property type="entry name" value="P-loop_NTPase"/>
</dbReference>
<evidence type="ECO:0000256" key="1">
    <source>
        <dbReference type="ARBA" id="ARBA00004323"/>
    </source>
</evidence>
<keyword evidence="4 10" id="KW-0812">Transmembrane</keyword>
<comment type="subcellular location">
    <subcellularLocation>
        <location evidence="1">Golgi apparatus membrane</location>
        <topology evidence="1">Single-pass type II membrane protein</topology>
    </subcellularLocation>
</comment>
<keyword evidence="9" id="KW-0325">Glycoprotein</keyword>
<dbReference type="Pfam" id="PF06990">
    <property type="entry name" value="Gal-3-0_sulfotr"/>
    <property type="match status" value="1"/>
</dbReference>
<dbReference type="InterPro" id="IPR009729">
    <property type="entry name" value="Gal-3-0_sulfotransfrase"/>
</dbReference>
<evidence type="ECO:0000313" key="11">
    <source>
        <dbReference type="EMBL" id="KAK2571048.1"/>
    </source>
</evidence>
<dbReference type="SUPFAM" id="SSF52540">
    <property type="entry name" value="P-loop containing nucleoside triphosphate hydrolases"/>
    <property type="match status" value="1"/>
</dbReference>
<dbReference type="GO" id="GO:0000139">
    <property type="term" value="C:Golgi membrane"/>
    <property type="evidence" value="ECO:0007669"/>
    <property type="project" value="UniProtKB-SubCell"/>
</dbReference>
<evidence type="ECO:0000256" key="3">
    <source>
        <dbReference type="ARBA" id="ARBA00022679"/>
    </source>
</evidence>
<sequence>MIRKRLSRSAVAFALINFTIFMAVLFYKMAVFSFEKDSLAKTVTSPAQRSLVSNSPPKEPNSCTPKKNVVFLKTHKTGGSTLSNIINRFGDKNKLVFVVPTQKYNRLGWPWFFNEEYMIKYNSTKPNMLCSHARYNRDVLERVMPNDTIYVTILRDPVEHFESTFSYMAFGDILGISNQTNPLEVFLENPKEVLVQYLLTQDLRINSDRLKLIRNGMFFDLGLESKDFDNTENIEGAIRRIDQEFDLVLITEYFEESMIMLKNLLCWETEDMVHFHLNQRLESQKNNISSELVSKIKKWNNADTALYEHFKSVFLKKLSAQGLEFVRDMNDLKSSNAALRDICLESVSKKDEGYQDVEIKGLKIRENLTEPLKTTCDKMTWSEVKYLGYFRYKQNKLLASTEQPRTTRWSLATNSLLHSLGLY</sequence>
<evidence type="ECO:0000313" key="12">
    <source>
        <dbReference type="Proteomes" id="UP001249851"/>
    </source>
</evidence>
<evidence type="ECO:0000256" key="5">
    <source>
        <dbReference type="ARBA" id="ARBA00022968"/>
    </source>
</evidence>
<proteinExistence type="inferred from homology"/>
<evidence type="ECO:0000256" key="2">
    <source>
        <dbReference type="ARBA" id="ARBA00008124"/>
    </source>
</evidence>
<evidence type="ECO:0000256" key="7">
    <source>
        <dbReference type="ARBA" id="ARBA00023034"/>
    </source>
</evidence>
<dbReference type="Proteomes" id="UP001249851">
    <property type="component" value="Unassembled WGS sequence"/>
</dbReference>
<feature type="transmembrane region" description="Helical" evidence="10">
    <location>
        <begin position="12"/>
        <end position="34"/>
    </location>
</feature>
<keyword evidence="12" id="KW-1185">Reference proteome</keyword>
<evidence type="ECO:0000256" key="10">
    <source>
        <dbReference type="SAM" id="Phobius"/>
    </source>
</evidence>
<evidence type="ECO:0000256" key="6">
    <source>
        <dbReference type="ARBA" id="ARBA00022989"/>
    </source>
</evidence>
<keyword evidence="6 10" id="KW-1133">Transmembrane helix</keyword>
<accession>A0AAD9R0T1</accession>
<dbReference type="AlphaFoldDB" id="A0AAD9R0T1"/>
<reference evidence="11" key="2">
    <citation type="journal article" date="2023" name="Science">
        <title>Genomic signatures of disease resistance in endangered staghorn corals.</title>
        <authorList>
            <person name="Vollmer S.V."/>
            <person name="Selwyn J.D."/>
            <person name="Despard B.A."/>
            <person name="Roesel C.L."/>
        </authorList>
    </citation>
    <scope>NUCLEOTIDE SEQUENCE</scope>
    <source>
        <strain evidence="11">K2</strain>
    </source>
</reference>
<organism evidence="11 12">
    <name type="scientific">Acropora cervicornis</name>
    <name type="common">Staghorn coral</name>
    <dbReference type="NCBI Taxonomy" id="6130"/>
    <lineage>
        <taxon>Eukaryota</taxon>
        <taxon>Metazoa</taxon>
        <taxon>Cnidaria</taxon>
        <taxon>Anthozoa</taxon>
        <taxon>Hexacorallia</taxon>
        <taxon>Scleractinia</taxon>
        <taxon>Astrocoeniina</taxon>
        <taxon>Acroporidae</taxon>
        <taxon>Acropora</taxon>
    </lineage>
</organism>
<dbReference type="EMBL" id="JARQWQ010000006">
    <property type="protein sequence ID" value="KAK2571048.1"/>
    <property type="molecule type" value="Genomic_DNA"/>
</dbReference>
<keyword evidence="7" id="KW-0333">Golgi apparatus</keyword>
<name>A0AAD9R0T1_ACRCE</name>
<reference evidence="11" key="1">
    <citation type="journal article" date="2023" name="G3 (Bethesda)">
        <title>Whole genome assembly and annotation of the endangered Caribbean coral Acropora cervicornis.</title>
        <authorList>
            <person name="Selwyn J.D."/>
            <person name="Vollmer S.V."/>
        </authorList>
    </citation>
    <scope>NUCLEOTIDE SEQUENCE</scope>
    <source>
        <strain evidence="11">K2</strain>
    </source>
</reference>
<evidence type="ECO:0000256" key="9">
    <source>
        <dbReference type="ARBA" id="ARBA00023180"/>
    </source>
</evidence>
<comment type="similarity">
    <text evidence="2">Belongs to the galactose-3-O-sulfotransferase family.</text>
</comment>
<evidence type="ECO:0000256" key="8">
    <source>
        <dbReference type="ARBA" id="ARBA00023136"/>
    </source>
</evidence>
<keyword evidence="8 10" id="KW-0472">Membrane</keyword>
<evidence type="ECO:0000256" key="4">
    <source>
        <dbReference type="ARBA" id="ARBA00022692"/>
    </source>
</evidence>
<keyword evidence="3" id="KW-0808">Transferase</keyword>
<comment type="caution">
    <text evidence="11">The sequence shown here is derived from an EMBL/GenBank/DDBJ whole genome shotgun (WGS) entry which is preliminary data.</text>
</comment>
<dbReference type="GO" id="GO:0009247">
    <property type="term" value="P:glycolipid biosynthetic process"/>
    <property type="evidence" value="ECO:0007669"/>
    <property type="project" value="InterPro"/>
</dbReference>
<dbReference type="GO" id="GO:0001733">
    <property type="term" value="F:galactosylceramide sulfotransferase activity"/>
    <property type="evidence" value="ECO:0007669"/>
    <property type="project" value="InterPro"/>
</dbReference>
<dbReference type="Gene3D" id="3.40.50.300">
    <property type="entry name" value="P-loop containing nucleotide triphosphate hydrolases"/>
    <property type="match status" value="1"/>
</dbReference>
<keyword evidence="5" id="KW-0735">Signal-anchor</keyword>
<dbReference type="PANTHER" id="PTHR14647">
    <property type="entry name" value="GALACTOSE-3-O-SULFOTRANSFERASE"/>
    <property type="match status" value="1"/>
</dbReference>
<protein>
    <submittedName>
        <fullName evidence="11">Galactosylceramide sulfotransferase</fullName>
    </submittedName>
</protein>
<gene>
    <name evidence="11" type="ORF">P5673_003591</name>
</gene>
<dbReference type="PANTHER" id="PTHR14647:SF87">
    <property type="entry name" value="PUTATIVE-RELATED"/>
    <property type="match status" value="1"/>
</dbReference>